<keyword evidence="2" id="KW-1185">Reference proteome</keyword>
<dbReference type="CDD" id="cd19608">
    <property type="entry name" value="GH113_mannanase-like"/>
    <property type="match status" value="1"/>
</dbReference>
<evidence type="ECO:0008006" key="3">
    <source>
        <dbReference type="Google" id="ProtNLM"/>
    </source>
</evidence>
<accession>A0ABV7YW35</accession>
<dbReference type="SUPFAM" id="SSF51445">
    <property type="entry name" value="(Trans)glycosidases"/>
    <property type="match status" value="1"/>
</dbReference>
<reference evidence="2" key="1">
    <citation type="journal article" date="2019" name="Int. J. Syst. Evol. Microbiol.">
        <title>The Global Catalogue of Microorganisms (GCM) 10K type strain sequencing project: providing services to taxonomists for standard genome sequencing and annotation.</title>
        <authorList>
            <consortium name="The Broad Institute Genomics Platform"/>
            <consortium name="The Broad Institute Genome Sequencing Center for Infectious Disease"/>
            <person name="Wu L."/>
            <person name="Ma J."/>
        </authorList>
    </citation>
    <scope>NUCLEOTIDE SEQUENCE [LARGE SCALE GENOMIC DNA]</scope>
    <source>
        <strain evidence="2">CECT 7956</strain>
    </source>
</reference>
<protein>
    <recommendedName>
        <fullName evidence="3">Glycoside hydrolase</fullName>
    </recommendedName>
</protein>
<dbReference type="Gene3D" id="3.20.20.80">
    <property type="entry name" value="Glycosidases"/>
    <property type="match status" value="1"/>
</dbReference>
<proteinExistence type="predicted"/>
<dbReference type="EMBL" id="JBHRYQ010000001">
    <property type="protein sequence ID" value="MFC3810291.1"/>
    <property type="molecule type" value="Genomic_DNA"/>
</dbReference>
<evidence type="ECO:0000313" key="2">
    <source>
        <dbReference type="Proteomes" id="UP001595616"/>
    </source>
</evidence>
<comment type="caution">
    <text evidence="1">The sequence shown here is derived from an EMBL/GenBank/DDBJ whole genome shotgun (WGS) entry which is preliminary data.</text>
</comment>
<dbReference type="RefSeq" id="WP_379836302.1">
    <property type="nucleotide sequence ID" value="NZ_JBHRYQ010000001.1"/>
</dbReference>
<dbReference type="Pfam" id="PF22612">
    <property type="entry name" value="GH113"/>
    <property type="match status" value="1"/>
</dbReference>
<dbReference type="Proteomes" id="UP001595616">
    <property type="component" value="Unassembled WGS sequence"/>
</dbReference>
<dbReference type="InterPro" id="IPR055151">
    <property type="entry name" value="GH113"/>
</dbReference>
<evidence type="ECO:0000313" key="1">
    <source>
        <dbReference type="EMBL" id="MFC3810291.1"/>
    </source>
</evidence>
<gene>
    <name evidence="1" type="ORF">ACFOOI_06470</name>
</gene>
<name>A0ABV7YW35_9BACT</name>
<organism evidence="1 2">
    <name type="scientific">Lacihabitans lacunae</name>
    <dbReference type="NCBI Taxonomy" id="1028214"/>
    <lineage>
        <taxon>Bacteria</taxon>
        <taxon>Pseudomonadati</taxon>
        <taxon>Bacteroidota</taxon>
        <taxon>Cytophagia</taxon>
        <taxon>Cytophagales</taxon>
        <taxon>Leadbetterellaceae</taxon>
        <taxon>Lacihabitans</taxon>
    </lineage>
</organism>
<sequence length="348" mass="40520">MGTKLLTTGFLFLFGVGFYFLSSQTTETYVYGGQKLKGVSFVAPFKPIGDSCFKAITNINAGWVSLMPYGFVRENTSTLIFSLEKDSTQGNHQWWGETPNGVRQCIRLAKGQGLKVMMKPHIWLRWGEFTGHMTFKSEKEWEEFEKTFSTYILGFAKLSEEEGVELFCIATEMEKHVEVRPEFWHKLIADVKKVYSGKLTYAENWDSFEEVPFWNELDYIGVDGYFPLSDHKNPDVKELKKGWEKHLKGLKKQASKYQKPILFTEFGYRSCDFSTQKPWDTDFSLPDNHQLQDRAYEVLFTSVWNEPWMAGGFLWKWFPVMSKNPRHKDMFSPQGKPAEQTIKKHFAI</sequence>
<dbReference type="InterPro" id="IPR017853">
    <property type="entry name" value="GH"/>
</dbReference>